<keyword evidence="5" id="KW-1185">Reference proteome</keyword>
<evidence type="ECO:0000256" key="2">
    <source>
        <dbReference type="ARBA" id="ARBA00022737"/>
    </source>
</evidence>
<evidence type="ECO:0000256" key="3">
    <source>
        <dbReference type="SAM" id="MobiDB-lite"/>
    </source>
</evidence>
<dbReference type="STRING" id="5627.A0A1C7M4L6"/>
<dbReference type="Proteomes" id="UP000092993">
    <property type="component" value="Unassembled WGS sequence"/>
</dbReference>
<dbReference type="Gene3D" id="3.80.10.10">
    <property type="entry name" value="Ribonuclease Inhibitor"/>
    <property type="match status" value="1"/>
</dbReference>
<protein>
    <recommendedName>
        <fullName evidence="6">L domain-like protein</fullName>
    </recommendedName>
</protein>
<dbReference type="GO" id="GO:1902412">
    <property type="term" value="P:regulation of mitotic cytokinesis"/>
    <property type="evidence" value="ECO:0007669"/>
    <property type="project" value="TreeGrafter"/>
</dbReference>
<evidence type="ECO:0008006" key="6">
    <source>
        <dbReference type="Google" id="ProtNLM"/>
    </source>
</evidence>
<dbReference type="SUPFAM" id="SSF52058">
    <property type="entry name" value="L domain-like"/>
    <property type="match status" value="1"/>
</dbReference>
<name>A0A1C7M4L6_GRIFR</name>
<dbReference type="OrthoDB" id="7451790at2759"/>
<dbReference type="AlphaFoldDB" id="A0A1C7M4L6"/>
<sequence length="223" mass="24790">MSEACYNLVYLELAACRLTVLPPDLARAIPNVRVLNLNYNFLDDPRPLEGLTRLRKLTIIGSRIKAAKQIVRVLRGMKDVEMLDFRMNPCTLGWYLPLLVKDVPGALQPSDGERPFGASGPQGRAEAPRADPGSAIGPPPSREEATPGAGTRGGEQATWRELDAKFRRDLPNEAYVGRLAYRGLVMRACPAVRMLDGVEVERKEREKAEMLLKEVLERRKAQG</sequence>
<dbReference type="GO" id="GO:0035591">
    <property type="term" value="F:signaling adaptor activity"/>
    <property type="evidence" value="ECO:0007669"/>
    <property type="project" value="TreeGrafter"/>
</dbReference>
<proteinExistence type="predicted"/>
<dbReference type="PANTHER" id="PTHR47566">
    <property type="match status" value="1"/>
</dbReference>
<reference evidence="4 5" key="1">
    <citation type="submission" date="2016-03" db="EMBL/GenBank/DDBJ databases">
        <title>Whole genome sequencing of Grifola frondosa 9006-11.</title>
        <authorList>
            <person name="Min B."/>
            <person name="Park H."/>
            <person name="Kim J.-G."/>
            <person name="Cho H."/>
            <person name="Oh Y.-L."/>
            <person name="Kong W.-S."/>
            <person name="Choi I.-G."/>
        </authorList>
    </citation>
    <scope>NUCLEOTIDE SEQUENCE [LARGE SCALE GENOMIC DNA]</scope>
    <source>
        <strain evidence="4 5">9006-11</strain>
    </source>
</reference>
<organism evidence="4 5">
    <name type="scientific">Grifola frondosa</name>
    <name type="common">Maitake</name>
    <name type="synonym">Polyporus frondosus</name>
    <dbReference type="NCBI Taxonomy" id="5627"/>
    <lineage>
        <taxon>Eukaryota</taxon>
        <taxon>Fungi</taxon>
        <taxon>Dikarya</taxon>
        <taxon>Basidiomycota</taxon>
        <taxon>Agaricomycotina</taxon>
        <taxon>Agaricomycetes</taxon>
        <taxon>Polyporales</taxon>
        <taxon>Grifolaceae</taxon>
        <taxon>Grifola</taxon>
    </lineage>
</organism>
<evidence type="ECO:0000313" key="5">
    <source>
        <dbReference type="Proteomes" id="UP000092993"/>
    </source>
</evidence>
<dbReference type="PANTHER" id="PTHR47566:SF1">
    <property type="entry name" value="PROTEIN NUD1"/>
    <property type="match status" value="1"/>
</dbReference>
<keyword evidence="1" id="KW-0433">Leucine-rich repeat</keyword>
<feature type="region of interest" description="Disordered" evidence="3">
    <location>
        <begin position="109"/>
        <end position="158"/>
    </location>
</feature>
<comment type="caution">
    <text evidence="4">The sequence shown here is derived from an EMBL/GenBank/DDBJ whole genome shotgun (WGS) entry which is preliminary data.</text>
</comment>
<evidence type="ECO:0000313" key="4">
    <source>
        <dbReference type="EMBL" id="OBZ71437.1"/>
    </source>
</evidence>
<dbReference type="EMBL" id="LUGG01000011">
    <property type="protein sequence ID" value="OBZ71437.1"/>
    <property type="molecule type" value="Genomic_DNA"/>
</dbReference>
<keyword evidence="2" id="KW-0677">Repeat</keyword>
<dbReference type="Pfam" id="PF13855">
    <property type="entry name" value="LRR_8"/>
    <property type="match status" value="1"/>
</dbReference>
<dbReference type="GO" id="GO:0061499">
    <property type="term" value="C:outer plaque of mitotic spindle pole body"/>
    <property type="evidence" value="ECO:0007669"/>
    <property type="project" value="TreeGrafter"/>
</dbReference>
<dbReference type="GO" id="GO:0031028">
    <property type="term" value="P:septation initiation signaling"/>
    <property type="evidence" value="ECO:0007669"/>
    <property type="project" value="TreeGrafter"/>
</dbReference>
<evidence type="ECO:0000256" key="1">
    <source>
        <dbReference type="ARBA" id="ARBA00022614"/>
    </source>
</evidence>
<dbReference type="InterPro" id="IPR001611">
    <property type="entry name" value="Leu-rich_rpt"/>
</dbReference>
<accession>A0A1C7M4L6</accession>
<dbReference type="InterPro" id="IPR032675">
    <property type="entry name" value="LRR_dom_sf"/>
</dbReference>
<dbReference type="InterPro" id="IPR052574">
    <property type="entry name" value="CDIRP"/>
</dbReference>
<gene>
    <name evidence="4" type="ORF">A0H81_08607</name>
</gene>